<reference evidence="2 3" key="1">
    <citation type="journal article" date="2016" name="Nat. Commun.">
        <title>Thousands of microbial genomes shed light on interconnected biogeochemical processes in an aquifer system.</title>
        <authorList>
            <person name="Anantharaman K."/>
            <person name="Brown C.T."/>
            <person name="Hug L.A."/>
            <person name="Sharon I."/>
            <person name="Castelle C.J."/>
            <person name="Probst A.J."/>
            <person name="Thomas B.C."/>
            <person name="Singh A."/>
            <person name="Wilkins M.J."/>
            <person name="Karaoz U."/>
            <person name="Brodie E.L."/>
            <person name="Williams K.H."/>
            <person name="Hubbard S.S."/>
            <person name="Banfield J.F."/>
        </authorList>
    </citation>
    <scope>NUCLEOTIDE SEQUENCE [LARGE SCALE GENOMIC DNA]</scope>
</reference>
<dbReference type="PANTHER" id="PTHR41775:SF1">
    <property type="entry name" value="PEPTIDASE M6-LIKE DOMAIN-CONTAINING PROTEIN"/>
    <property type="match status" value="1"/>
</dbReference>
<keyword evidence="1" id="KW-0812">Transmembrane</keyword>
<dbReference type="SUPFAM" id="SSF55486">
    <property type="entry name" value="Metalloproteases ('zincins'), catalytic domain"/>
    <property type="match status" value="1"/>
</dbReference>
<dbReference type="Proteomes" id="UP000177943">
    <property type="component" value="Unassembled WGS sequence"/>
</dbReference>
<organism evidence="2 3">
    <name type="scientific">Candidatus Taylorbacteria bacterium RIFCSPHIGHO2_02_FULL_45_35</name>
    <dbReference type="NCBI Taxonomy" id="1802311"/>
    <lineage>
        <taxon>Bacteria</taxon>
        <taxon>Candidatus Tayloriibacteriota</taxon>
    </lineage>
</organism>
<evidence type="ECO:0000256" key="1">
    <source>
        <dbReference type="SAM" id="Phobius"/>
    </source>
</evidence>
<evidence type="ECO:0000313" key="3">
    <source>
        <dbReference type="Proteomes" id="UP000177943"/>
    </source>
</evidence>
<dbReference type="PANTHER" id="PTHR41775">
    <property type="entry name" value="SECRETED PROTEIN-RELATED"/>
    <property type="match status" value="1"/>
</dbReference>
<name>A0A1G2MU42_9BACT</name>
<dbReference type="InterPro" id="IPR014756">
    <property type="entry name" value="Ig_E-set"/>
</dbReference>
<sequence>MYKLNGIKTLFITFLFLFLFFVANQQILHAQSITGTLEVTHYDDFTNPENSTFRYFLNVDSLSKKVGTQSVSQPSSPTRIELKPTGSLSIISGSKIRINLDAVSLQDIISVPSSGLNPIPILPNQITVLKTAQPDATGDQKTLFLLINFLDSPTDPFTATQVKSTILNGPFQNFYKEQSYNKVSFSGDFFGWIKLQQTGFTCSNINLSNSDINKFIRDNSINLANYKRLVYLVNYACPGYAGKSTVGKVPMTFNGQTYSLSEALVTTNSYNSQGGYPFTWSGFDSTLSHEMGHSLGLIHANGWDCDDQVLRGPTCRHVEYGNNFDVMGQGYPTLHFNAFFKETLGWLAPSSNLLITKSGRYTLNPLETASGVKLIKIQMMNSPLTPFALEYRRPLGFDAKLNDQIFSPNQNGVFVNNIISNSAGTLSARFLDMSPTPSKSWYVDIQSATLNNGSSFYDSGSGITIGPIISNTPDAITFDVKIETPVCTRFAPNISDFYLSAQEFDPEREQPSAVFKISNQDTLTCATSSFSIVPILPTGWTVTKTSHGNSTSLISGEYVQPSFSFSAPSGTPTGTYTVGVKTINLNSGLSNSQSGLINVVTFPYKISTITPSSGSLGTAITLTGQFPSGTEYPFINNTSVLINDGNSDLADFLVTPYNNGQNIAFTFPSIFTFSQPSLNRQPPLGQYSVKVRTITGNTNSVNFTLSGLTPKVKLIALSPFPATFNNIITLIGTGFDSENNIIHISDYSIYSTGTEVTQTSANSSNGETLSFLLPLIQDGTYIVTAETADGSISNSLPLIVGIIIGTPQNIIPAGTPAGTRIIIQPLEDTTNLNGAIVTVIDAGNQIVQTVSLDADNSLFIFTPSNSNTGPFTVSLYDVNGQVVPVVVSMQKIQAEETDVKDAKPYPGGYGIVPCGFDIDGKDGIKGNTVQTITDTNGNKHFVQEECDFNALLILAKNIMDFLFIISASIATICFAVAGIMYLTSGGNPSKAEQAKHIFVYTGVGFIFILGAWLFVSFIESSLLPTPQAVIDYSLLNRVN</sequence>
<keyword evidence="1" id="KW-1133">Transmembrane helix</keyword>
<gene>
    <name evidence="2" type="ORF">A3D56_00395</name>
</gene>
<comment type="caution">
    <text evidence="2">The sequence shown here is derived from an EMBL/GenBank/DDBJ whole genome shotgun (WGS) entry which is preliminary data.</text>
</comment>
<dbReference type="InterPro" id="IPR013783">
    <property type="entry name" value="Ig-like_fold"/>
</dbReference>
<accession>A0A1G2MU42</accession>
<dbReference type="AlphaFoldDB" id="A0A1G2MU42"/>
<dbReference type="Pfam" id="PF18895">
    <property type="entry name" value="T4SS_pilin"/>
    <property type="match status" value="1"/>
</dbReference>
<dbReference type="InterPro" id="IPR043993">
    <property type="entry name" value="T4SS_pilin"/>
</dbReference>
<keyword evidence="1" id="KW-0472">Membrane</keyword>
<feature type="transmembrane region" description="Helical" evidence="1">
    <location>
        <begin position="997"/>
        <end position="1018"/>
    </location>
</feature>
<dbReference type="SUPFAM" id="SSF81296">
    <property type="entry name" value="E set domains"/>
    <property type="match status" value="1"/>
</dbReference>
<evidence type="ECO:0000313" key="2">
    <source>
        <dbReference type="EMBL" id="OHA27373.1"/>
    </source>
</evidence>
<dbReference type="EMBL" id="MHRP01000014">
    <property type="protein sequence ID" value="OHA27373.1"/>
    <property type="molecule type" value="Genomic_DNA"/>
</dbReference>
<protein>
    <submittedName>
        <fullName evidence="2">Uncharacterized protein</fullName>
    </submittedName>
</protein>
<feature type="transmembrane region" description="Helical" evidence="1">
    <location>
        <begin position="961"/>
        <end position="985"/>
    </location>
</feature>
<dbReference type="Gene3D" id="2.60.40.10">
    <property type="entry name" value="Immunoglobulins"/>
    <property type="match status" value="1"/>
</dbReference>
<proteinExistence type="predicted"/>